<accession>A0AAD8KVC4</accession>
<feature type="compositionally biased region" description="Basic and acidic residues" evidence="1">
    <location>
        <begin position="43"/>
        <end position="61"/>
    </location>
</feature>
<reference evidence="2" key="1">
    <citation type="journal article" date="2023" name="bioRxiv">
        <title>Improved chromosome-level genome assembly for marigold (Tagetes erecta).</title>
        <authorList>
            <person name="Jiang F."/>
            <person name="Yuan L."/>
            <person name="Wang S."/>
            <person name="Wang H."/>
            <person name="Xu D."/>
            <person name="Wang A."/>
            <person name="Fan W."/>
        </authorList>
    </citation>
    <scope>NUCLEOTIDE SEQUENCE</scope>
    <source>
        <strain evidence="2">WSJ</strain>
        <tissue evidence="2">Leaf</tissue>
    </source>
</reference>
<protein>
    <submittedName>
        <fullName evidence="2">Uncharacterized protein</fullName>
    </submittedName>
</protein>
<dbReference type="AlphaFoldDB" id="A0AAD8KVC4"/>
<feature type="region of interest" description="Disordered" evidence="1">
    <location>
        <begin position="1"/>
        <end position="64"/>
    </location>
</feature>
<comment type="caution">
    <text evidence="2">The sequence shown here is derived from an EMBL/GenBank/DDBJ whole genome shotgun (WGS) entry which is preliminary data.</text>
</comment>
<evidence type="ECO:0000313" key="3">
    <source>
        <dbReference type="Proteomes" id="UP001229421"/>
    </source>
</evidence>
<dbReference type="EMBL" id="JAUHHV010000003">
    <property type="protein sequence ID" value="KAK1429718.1"/>
    <property type="molecule type" value="Genomic_DNA"/>
</dbReference>
<evidence type="ECO:0000313" key="2">
    <source>
        <dbReference type="EMBL" id="KAK1429718.1"/>
    </source>
</evidence>
<keyword evidence="3" id="KW-1185">Reference proteome</keyword>
<name>A0AAD8KVC4_TARER</name>
<dbReference type="Proteomes" id="UP001229421">
    <property type="component" value="Unassembled WGS sequence"/>
</dbReference>
<gene>
    <name evidence="2" type="ORF">QVD17_11935</name>
</gene>
<sequence length="100" mass="11678">MSEHDRTQTKHVRARVFHSGCTGYAQGRARDSDLSTHHGRAPPPRDENRDFAENGNREMPERKRKHCSCQHYLEHDRALGSAHLHIDLCHDIRNDDWSVR</sequence>
<organism evidence="2 3">
    <name type="scientific">Tagetes erecta</name>
    <name type="common">African marigold</name>
    <dbReference type="NCBI Taxonomy" id="13708"/>
    <lineage>
        <taxon>Eukaryota</taxon>
        <taxon>Viridiplantae</taxon>
        <taxon>Streptophyta</taxon>
        <taxon>Embryophyta</taxon>
        <taxon>Tracheophyta</taxon>
        <taxon>Spermatophyta</taxon>
        <taxon>Magnoliopsida</taxon>
        <taxon>eudicotyledons</taxon>
        <taxon>Gunneridae</taxon>
        <taxon>Pentapetalae</taxon>
        <taxon>asterids</taxon>
        <taxon>campanulids</taxon>
        <taxon>Asterales</taxon>
        <taxon>Asteraceae</taxon>
        <taxon>Asteroideae</taxon>
        <taxon>Heliantheae alliance</taxon>
        <taxon>Tageteae</taxon>
        <taxon>Tagetes</taxon>
    </lineage>
</organism>
<proteinExistence type="predicted"/>
<evidence type="ECO:0000256" key="1">
    <source>
        <dbReference type="SAM" id="MobiDB-lite"/>
    </source>
</evidence>